<evidence type="ECO:0000313" key="9">
    <source>
        <dbReference type="Proteomes" id="UP001302316"/>
    </source>
</evidence>
<evidence type="ECO:0000256" key="5">
    <source>
        <dbReference type="ARBA" id="ARBA00023237"/>
    </source>
</evidence>
<dbReference type="NCBIfam" id="NF047847">
    <property type="entry name" value="SS_mature_LptM"/>
    <property type="match status" value="1"/>
</dbReference>
<keyword evidence="3" id="KW-0472">Membrane</keyword>
<keyword evidence="4" id="KW-0564">Palmitate</keyword>
<dbReference type="InterPro" id="IPR032831">
    <property type="entry name" value="LptM_cons"/>
</dbReference>
<accession>A0AAP6MJZ1</accession>
<reference evidence="8 9" key="1">
    <citation type="submission" date="2023-12" db="EMBL/GenBank/DDBJ databases">
        <title>Whole-genome sequencing of halo(alkali)philic microorganisms from hypersaline lakes.</title>
        <authorList>
            <person name="Sorokin D.Y."/>
            <person name="Merkel A.Y."/>
            <person name="Messina E."/>
            <person name="Yakimov M."/>
        </authorList>
    </citation>
    <scope>NUCLEOTIDE SEQUENCE [LARGE SCALE GENOMIC DNA]</scope>
    <source>
        <strain evidence="8 9">AB-CW1</strain>
    </source>
</reference>
<proteinExistence type="predicted"/>
<dbReference type="EMBL" id="JAYGII010000005">
    <property type="protein sequence ID" value="MEA5444913.1"/>
    <property type="molecule type" value="Genomic_DNA"/>
</dbReference>
<feature type="compositionally biased region" description="Acidic residues" evidence="7">
    <location>
        <begin position="28"/>
        <end position="48"/>
    </location>
</feature>
<evidence type="ECO:0000256" key="6">
    <source>
        <dbReference type="ARBA" id="ARBA00023288"/>
    </source>
</evidence>
<comment type="subcellular location">
    <subcellularLocation>
        <location evidence="1">Cell outer membrane</location>
        <topology evidence="1">Lipid-anchor</topology>
    </subcellularLocation>
</comment>
<evidence type="ECO:0000256" key="2">
    <source>
        <dbReference type="ARBA" id="ARBA00022729"/>
    </source>
</evidence>
<dbReference type="Proteomes" id="UP001302316">
    <property type="component" value="Unassembled WGS sequence"/>
</dbReference>
<dbReference type="AlphaFoldDB" id="A0AAP6MJZ1"/>
<feature type="region of interest" description="Disordered" evidence="7">
    <location>
        <begin position="21"/>
        <end position="48"/>
    </location>
</feature>
<keyword evidence="9" id="KW-1185">Reference proteome</keyword>
<sequence length="48" mass="5274">MTMRIASLLLVALLLAGCGQKGPLFLPEPEEEESQNESENNDEQENGQ</sequence>
<evidence type="ECO:0000256" key="1">
    <source>
        <dbReference type="ARBA" id="ARBA00004459"/>
    </source>
</evidence>
<dbReference type="RefSeq" id="WP_346050546.1">
    <property type="nucleotide sequence ID" value="NZ_JAYGII010000005.1"/>
</dbReference>
<keyword evidence="5" id="KW-0998">Cell outer membrane</keyword>
<keyword evidence="6 8" id="KW-0449">Lipoprotein</keyword>
<evidence type="ECO:0000256" key="7">
    <source>
        <dbReference type="SAM" id="MobiDB-lite"/>
    </source>
</evidence>
<protein>
    <submittedName>
        <fullName evidence="8">Lipoprotein</fullName>
    </submittedName>
</protein>
<evidence type="ECO:0000256" key="4">
    <source>
        <dbReference type="ARBA" id="ARBA00023139"/>
    </source>
</evidence>
<dbReference type="Pfam" id="PF13627">
    <property type="entry name" value="LptM_cons"/>
    <property type="match status" value="1"/>
</dbReference>
<comment type="caution">
    <text evidence="8">The sequence shown here is derived from an EMBL/GenBank/DDBJ whole genome shotgun (WGS) entry which is preliminary data.</text>
</comment>
<evidence type="ECO:0000256" key="3">
    <source>
        <dbReference type="ARBA" id="ARBA00023136"/>
    </source>
</evidence>
<name>A0AAP6MJZ1_9GAMM</name>
<organism evidence="8 9">
    <name type="scientific">Natronospira elongata</name>
    <dbReference type="NCBI Taxonomy" id="3110268"/>
    <lineage>
        <taxon>Bacteria</taxon>
        <taxon>Pseudomonadati</taxon>
        <taxon>Pseudomonadota</taxon>
        <taxon>Gammaproteobacteria</taxon>
        <taxon>Natronospirales</taxon>
        <taxon>Natronospiraceae</taxon>
        <taxon>Natronospira</taxon>
    </lineage>
</organism>
<dbReference type="PROSITE" id="PS51257">
    <property type="entry name" value="PROKAR_LIPOPROTEIN"/>
    <property type="match status" value="1"/>
</dbReference>
<evidence type="ECO:0000313" key="8">
    <source>
        <dbReference type="EMBL" id="MEA5444913.1"/>
    </source>
</evidence>
<keyword evidence="2" id="KW-0732">Signal</keyword>
<dbReference type="GO" id="GO:0009279">
    <property type="term" value="C:cell outer membrane"/>
    <property type="evidence" value="ECO:0007669"/>
    <property type="project" value="UniProtKB-SubCell"/>
</dbReference>
<gene>
    <name evidence="8" type="ORF">VCB98_03665</name>
</gene>